<dbReference type="InterPro" id="IPR002129">
    <property type="entry name" value="PyrdxlP-dep_de-COase"/>
</dbReference>
<protein>
    <submittedName>
        <fullName evidence="9">Cytochrome D ubiquinol oxidase subunit I</fullName>
    </submittedName>
</protein>
<dbReference type="SUPFAM" id="SSF53383">
    <property type="entry name" value="PLP-dependent transferases"/>
    <property type="match status" value="1"/>
</dbReference>
<dbReference type="Pfam" id="PF00282">
    <property type="entry name" value="Pyridoxal_deC"/>
    <property type="match status" value="1"/>
</dbReference>
<evidence type="ECO:0000256" key="6">
    <source>
        <dbReference type="PIRSR" id="PIRSR602129-50"/>
    </source>
</evidence>
<dbReference type="Proteomes" id="UP000708298">
    <property type="component" value="Unassembled WGS sequence"/>
</dbReference>
<proteinExistence type="inferred from homology"/>
<dbReference type="GO" id="GO:0030170">
    <property type="term" value="F:pyridoxal phosphate binding"/>
    <property type="evidence" value="ECO:0007669"/>
    <property type="project" value="InterPro"/>
</dbReference>
<evidence type="ECO:0000256" key="1">
    <source>
        <dbReference type="ARBA" id="ARBA00001933"/>
    </source>
</evidence>
<comment type="cofactor">
    <cofactor evidence="1 6 7">
        <name>pyridoxal 5'-phosphate</name>
        <dbReference type="ChEBI" id="CHEBI:597326"/>
    </cofactor>
</comment>
<evidence type="ECO:0000256" key="2">
    <source>
        <dbReference type="ARBA" id="ARBA00009533"/>
    </source>
</evidence>
<evidence type="ECO:0000256" key="5">
    <source>
        <dbReference type="ARBA" id="ARBA00023239"/>
    </source>
</evidence>
<dbReference type="InterPro" id="IPR015424">
    <property type="entry name" value="PyrdxlP-dep_Trfase"/>
</dbReference>
<keyword evidence="5 7" id="KW-0456">Lyase</keyword>
<dbReference type="EMBL" id="JAESVB010000003">
    <property type="protein sequence ID" value="MCB8875283.1"/>
    <property type="molecule type" value="Genomic_DNA"/>
</dbReference>
<dbReference type="GO" id="GO:0016831">
    <property type="term" value="F:carboxy-lyase activity"/>
    <property type="evidence" value="ECO:0007669"/>
    <property type="project" value="UniProtKB-KW"/>
</dbReference>
<dbReference type="PANTHER" id="PTHR11999">
    <property type="entry name" value="GROUP II PYRIDOXAL-5-PHOSPHATE DECARBOXYLASE"/>
    <property type="match status" value="1"/>
</dbReference>
<feature type="region of interest" description="Disordered" evidence="8">
    <location>
        <begin position="1"/>
        <end position="24"/>
    </location>
</feature>
<evidence type="ECO:0000256" key="3">
    <source>
        <dbReference type="ARBA" id="ARBA00022793"/>
    </source>
</evidence>
<dbReference type="PRINTS" id="PR00800">
    <property type="entry name" value="YHDCRBOXLASE"/>
</dbReference>
<comment type="similarity">
    <text evidence="2 7">Belongs to the group II decarboxylase family.</text>
</comment>
<evidence type="ECO:0000313" key="10">
    <source>
        <dbReference type="Proteomes" id="UP000708298"/>
    </source>
</evidence>
<feature type="compositionally biased region" description="Basic and acidic residues" evidence="8">
    <location>
        <begin position="1"/>
        <end position="10"/>
    </location>
</feature>
<reference evidence="9" key="1">
    <citation type="journal article" date="2021" name="Microorganisms">
        <title>Acidisoma silvae sp. nov. and Acidisomacellulosilytica sp. nov., Two Acidophilic Bacteria Isolated from Decaying Wood, Hydrolyzing Cellulose and Producing Poly-3-hydroxybutyrate.</title>
        <authorList>
            <person name="Mieszkin S."/>
            <person name="Pouder E."/>
            <person name="Uroz S."/>
            <person name="Simon-Colin C."/>
            <person name="Alain K."/>
        </authorList>
    </citation>
    <scope>NUCLEOTIDE SEQUENCE</scope>
    <source>
        <strain evidence="9">HW T2.11</strain>
    </source>
</reference>
<evidence type="ECO:0000256" key="4">
    <source>
        <dbReference type="ARBA" id="ARBA00022898"/>
    </source>
</evidence>
<sequence length="460" mass="48491">MLDDMVDHLQGRRQQPVWQPLPPDVRDGFRQPLPVTGAAAEDVYARFRETILPYSTGNTHPRFMGWVHGGGTPLGMLAEMLAGGLNANLGGRDHAPIEAERQVIRWANSAFGLPETAGGLLVTGSSMANFIAVLMARRAALGQDSRKTGIGNAQLTAYASGGVHRCAPDALDMAGLGSDALRRIPVGPDFRMDLAALRAAIAADRAAGFLPFLVVGTAGSVDVGAFDDLHAIADIAETEDLWFHVDGAFGALAALSPKLSPKVAGMERARSIAFDFHKWAQAPYDAGCILVRDQADQIATFASPAAYLTATARGLSGNAPWPADLGPDLSRGFRALKLWFALQVFGADRLGAVAEQSCAVARHLAGRIESEPELELLAPVPLNIVCFRYRAAAAETLDALNAQIVADMQEAGLAAPSTTVIGGHLAIRAAFVNHRSRTEDADALIDAVLATARAAVSQAV</sequence>
<dbReference type="InterPro" id="IPR015422">
    <property type="entry name" value="PyrdxlP-dep_Trfase_small"/>
</dbReference>
<feature type="modified residue" description="N6-(pyridoxal phosphate)lysine" evidence="6">
    <location>
        <position position="278"/>
    </location>
</feature>
<comment type="caution">
    <text evidence="9">The sequence shown here is derived from an EMBL/GenBank/DDBJ whole genome shotgun (WGS) entry which is preliminary data.</text>
</comment>
<dbReference type="InterPro" id="IPR010977">
    <property type="entry name" value="Aromatic_deC"/>
</dbReference>
<evidence type="ECO:0000256" key="7">
    <source>
        <dbReference type="RuleBase" id="RU000382"/>
    </source>
</evidence>
<reference evidence="9" key="2">
    <citation type="submission" date="2021-01" db="EMBL/GenBank/DDBJ databases">
        <authorList>
            <person name="Mieszkin S."/>
            <person name="Pouder E."/>
            <person name="Alain K."/>
        </authorList>
    </citation>
    <scope>NUCLEOTIDE SEQUENCE</scope>
    <source>
        <strain evidence="9">HW T2.11</strain>
    </source>
</reference>
<gene>
    <name evidence="9" type="ORF">ASILVAE211_08840</name>
</gene>
<dbReference type="AlphaFoldDB" id="A0A964DYZ9"/>
<dbReference type="PANTHER" id="PTHR11999:SF70">
    <property type="entry name" value="MIP05841P"/>
    <property type="match status" value="1"/>
</dbReference>
<dbReference type="Gene3D" id="3.90.1150.10">
    <property type="entry name" value="Aspartate Aminotransferase, domain 1"/>
    <property type="match status" value="1"/>
</dbReference>
<keyword evidence="4 6" id="KW-0663">Pyridoxal phosphate</keyword>
<keyword evidence="10" id="KW-1185">Reference proteome</keyword>
<dbReference type="InterPro" id="IPR015421">
    <property type="entry name" value="PyrdxlP-dep_Trfase_major"/>
</dbReference>
<dbReference type="Gene3D" id="1.20.1340.10">
    <property type="entry name" value="dopa decarboxylase, N-terminal domain"/>
    <property type="match status" value="1"/>
</dbReference>
<name>A0A964DYZ9_9PROT</name>
<dbReference type="RefSeq" id="WP_227321268.1">
    <property type="nucleotide sequence ID" value="NZ_JAESVB010000003.1"/>
</dbReference>
<organism evidence="9 10">
    <name type="scientific">Acidisoma silvae</name>
    <dbReference type="NCBI Taxonomy" id="2802396"/>
    <lineage>
        <taxon>Bacteria</taxon>
        <taxon>Pseudomonadati</taxon>
        <taxon>Pseudomonadota</taxon>
        <taxon>Alphaproteobacteria</taxon>
        <taxon>Acetobacterales</taxon>
        <taxon>Acidocellaceae</taxon>
        <taxon>Acidisoma</taxon>
    </lineage>
</organism>
<accession>A0A964DYZ9</accession>
<dbReference type="Gene3D" id="3.40.640.10">
    <property type="entry name" value="Type I PLP-dependent aspartate aminotransferase-like (Major domain)"/>
    <property type="match status" value="1"/>
</dbReference>
<evidence type="ECO:0000313" key="9">
    <source>
        <dbReference type="EMBL" id="MCB8875283.1"/>
    </source>
</evidence>
<dbReference type="GO" id="GO:0006520">
    <property type="term" value="P:amino acid metabolic process"/>
    <property type="evidence" value="ECO:0007669"/>
    <property type="project" value="InterPro"/>
</dbReference>
<dbReference type="GO" id="GO:0019752">
    <property type="term" value="P:carboxylic acid metabolic process"/>
    <property type="evidence" value="ECO:0007669"/>
    <property type="project" value="InterPro"/>
</dbReference>
<evidence type="ECO:0000256" key="8">
    <source>
        <dbReference type="SAM" id="MobiDB-lite"/>
    </source>
</evidence>
<keyword evidence="3" id="KW-0210">Decarboxylase</keyword>